<keyword evidence="9" id="KW-0472">Membrane</keyword>
<name>A0A1W5BRK9_CIOIN</name>
<evidence type="ECO:0000256" key="2">
    <source>
        <dbReference type="ARBA" id="ARBA00004255"/>
    </source>
</evidence>
<dbReference type="Proteomes" id="UP000008144">
    <property type="component" value="Chromosome 2"/>
</dbReference>
<evidence type="ECO:0000313" key="13">
    <source>
        <dbReference type="Proteomes" id="UP000008144"/>
    </source>
</evidence>
<evidence type="ECO:0000256" key="1">
    <source>
        <dbReference type="ARBA" id="ARBA00002743"/>
    </source>
</evidence>
<evidence type="ECO:0000256" key="9">
    <source>
        <dbReference type="ARBA" id="ARBA00023136"/>
    </source>
</evidence>
<dbReference type="Gene3D" id="1.20.5.170">
    <property type="match status" value="1"/>
</dbReference>
<dbReference type="InterPro" id="IPR019357">
    <property type="entry name" value="SCOC"/>
</dbReference>
<evidence type="ECO:0000256" key="6">
    <source>
        <dbReference type="ARBA" id="ARBA00022490"/>
    </source>
</evidence>
<comment type="function">
    <text evidence="1">Positive regulator of amino acid starvation-induced autophagy.</text>
</comment>
<dbReference type="InParanoid" id="A0A1W5BRK9"/>
<dbReference type="PANTHER" id="PTHR21614">
    <property type="entry name" value="SHORT COILED COIL PROTEIN"/>
    <property type="match status" value="1"/>
</dbReference>
<reference evidence="13" key="1">
    <citation type="journal article" date="2002" name="Science">
        <title>The draft genome of Ciona intestinalis: insights into chordate and vertebrate origins.</title>
        <authorList>
            <person name="Dehal P."/>
            <person name="Satou Y."/>
            <person name="Campbell R.K."/>
            <person name="Chapman J."/>
            <person name="Degnan B."/>
            <person name="De Tomaso A."/>
            <person name="Davidson B."/>
            <person name="Di Gregorio A."/>
            <person name="Gelpke M."/>
            <person name="Goodstein D.M."/>
            <person name="Harafuji N."/>
            <person name="Hastings K.E."/>
            <person name="Ho I."/>
            <person name="Hotta K."/>
            <person name="Huang W."/>
            <person name="Kawashima T."/>
            <person name="Lemaire P."/>
            <person name="Martinez D."/>
            <person name="Meinertzhagen I.A."/>
            <person name="Necula S."/>
            <person name="Nonaka M."/>
            <person name="Putnam N."/>
            <person name="Rash S."/>
            <person name="Saiga H."/>
            <person name="Satake M."/>
            <person name="Terry A."/>
            <person name="Yamada L."/>
            <person name="Wang H.G."/>
            <person name="Awazu S."/>
            <person name="Azumi K."/>
            <person name="Boore J."/>
            <person name="Branno M."/>
            <person name="Chin-Bow S."/>
            <person name="DeSantis R."/>
            <person name="Doyle S."/>
            <person name="Francino P."/>
            <person name="Keys D.N."/>
            <person name="Haga S."/>
            <person name="Hayashi H."/>
            <person name="Hino K."/>
            <person name="Imai K.S."/>
            <person name="Inaba K."/>
            <person name="Kano S."/>
            <person name="Kobayashi K."/>
            <person name="Kobayashi M."/>
            <person name="Lee B.I."/>
            <person name="Makabe K.W."/>
            <person name="Manohar C."/>
            <person name="Matassi G."/>
            <person name="Medina M."/>
            <person name="Mochizuki Y."/>
            <person name="Mount S."/>
            <person name="Morishita T."/>
            <person name="Miura S."/>
            <person name="Nakayama A."/>
            <person name="Nishizaka S."/>
            <person name="Nomoto H."/>
            <person name="Ohta F."/>
            <person name="Oishi K."/>
            <person name="Rigoutsos I."/>
            <person name="Sano M."/>
            <person name="Sasaki A."/>
            <person name="Sasakura Y."/>
            <person name="Shoguchi E."/>
            <person name="Shin-i T."/>
            <person name="Spagnuolo A."/>
            <person name="Stainier D."/>
            <person name="Suzuki M.M."/>
            <person name="Tassy O."/>
            <person name="Takatori N."/>
            <person name="Tokuoka M."/>
            <person name="Yagi K."/>
            <person name="Yoshizaki F."/>
            <person name="Wada S."/>
            <person name="Zhang C."/>
            <person name="Hyatt P.D."/>
            <person name="Larimer F."/>
            <person name="Detter C."/>
            <person name="Doggett N."/>
            <person name="Glavina T."/>
            <person name="Hawkins T."/>
            <person name="Richardson P."/>
            <person name="Lucas S."/>
            <person name="Kohara Y."/>
            <person name="Levine M."/>
            <person name="Satoh N."/>
            <person name="Rokhsar D.S."/>
        </authorList>
    </citation>
    <scope>NUCLEOTIDE SEQUENCE [LARGE SCALE GENOMIC DNA]</scope>
</reference>
<dbReference type="STRING" id="7719.ENSCINP00000029949"/>
<proteinExistence type="inferred from homology"/>
<dbReference type="PANTHER" id="PTHR21614:SF0">
    <property type="entry name" value="GEO08385P1"/>
    <property type="match status" value="1"/>
</dbReference>
<evidence type="ECO:0000256" key="5">
    <source>
        <dbReference type="ARBA" id="ARBA00010880"/>
    </source>
</evidence>
<reference evidence="12" key="4">
    <citation type="submission" date="2025-09" db="UniProtKB">
        <authorList>
            <consortium name="Ensembl"/>
        </authorList>
    </citation>
    <scope>IDENTIFICATION</scope>
</reference>
<organism evidence="12 13">
    <name type="scientific">Ciona intestinalis</name>
    <name type="common">Transparent sea squirt</name>
    <name type="synonym">Ascidia intestinalis</name>
    <dbReference type="NCBI Taxonomy" id="7719"/>
    <lineage>
        <taxon>Eukaryota</taxon>
        <taxon>Metazoa</taxon>
        <taxon>Chordata</taxon>
        <taxon>Tunicata</taxon>
        <taxon>Ascidiacea</taxon>
        <taxon>Phlebobranchia</taxon>
        <taxon>Cionidae</taxon>
        <taxon>Ciona</taxon>
    </lineage>
</organism>
<dbReference type="RefSeq" id="XP_002127332.1">
    <property type="nucleotide sequence ID" value="XM_002127296.4"/>
</dbReference>
<feature type="coiled-coil region" evidence="10">
    <location>
        <begin position="56"/>
        <end position="90"/>
    </location>
</feature>
<gene>
    <name evidence="12" type="primary">LOC100179621</name>
</gene>
<accession>A0A1W5BRK9</accession>
<dbReference type="OrthoDB" id="2163284at2759"/>
<accession>H2XJW7</accession>
<evidence type="ECO:0000313" key="12">
    <source>
        <dbReference type="Ensembl" id="ENSCINP00000029949.1"/>
    </source>
</evidence>
<keyword evidence="7" id="KW-0333">Golgi apparatus</keyword>
<dbReference type="AlphaFoldDB" id="A0A1W5BRK9"/>
<dbReference type="GO" id="GO:0000139">
    <property type="term" value="C:Golgi membrane"/>
    <property type="evidence" value="ECO:0007669"/>
    <property type="project" value="UniProtKB-SubCell"/>
</dbReference>
<feature type="region of interest" description="Disordered" evidence="11">
    <location>
        <begin position="17"/>
        <end position="55"/>
    </location>
</feature>
<dbReference type="Ensembl" id="ENSCINT00000034211.1">
    <property type="protein sequence ID" value="ENSCINP00000029949.1"/>
    <property type="gene ID" value="ENSCING00000019112.1"/>
</dbReference>
<keyword evidence="8 10" id="KW-0175">Coiled coil</keyword>
<dbReference type="Pfam" id="PF10224">
    <property type="entry name" value="DUF2205"/>
    <property type="match status" value="1"/>
</dbReference>
<comment type="similarity">
    <text evidence="5">Belongs to the SCOC family.</text>
</comment>
<evidence type="ECO:0000256" key="10">
    <source>
        <dbReference type="SAM" id="Coils"/>
    </source>
</evidence>
<dbReference type="GeneID" id="100179621"/>
<sequence length="120" mass="13588">MDDKINIEEMLYTVSLNSGSSSEGEENVLFEQQDVQPTRNMRNQDKDDSPDEVAEKARVIGEILQLQNTLEDLSQRVDSVKEENIKLKSENEVLGKYIDNLMSSSSVFQQSSTKSKGRTK</sequence>
<dbReference type="FunCoup" id="A0A1W5BRK9">
    <property type="interactions" value="43"/>
</dbReference>
<reference evidence="12" key="3">
    <citation type="submission" date="2025-08" db="UniProtKB">
        <authorList>
            <consortium name="Ensembl"/>
        </authorList>
    </citation>
    <scope>IDENTIFICATION</scope>
</reference>
<protein>
    <submittedName>
        <fullName evidence="12">Short coiled-coil protein B-like</fullName>
    </submittedName>
</protein>
<evidence type="ECO:0000256" key="7">
    <source>
        <dbReference type="ARBA" id="ARBA00023034"/>
    </source>
</evidence>
<dbReference type="EMBL" id="EAAA01001480">
    <property type="status" value="NOT_ANNOTATED_CDS"/>
    <property type="molecule type" value="Genomic_DNA"/>
</dbReference>
<dbReference type="KEGG" id="cin:100179621"/>
<evidence type="ECO:0000256" key="3">
    <source>
        <dbReference type="ARBA" id="ARBA00004514"/>
    </source>
</evidence>
<comment type="subcellular location">
    <subcellularLocation>
        <location evidence="3">Cytoplasm</location>
        <location evidence="3">Cytosol</location>
    </subcellularLocation>
    <subcellularLocation>
        <location evidence="2">Golgi apparatus membrane</location>
        <topology evidence="2">Peripheral membrane protein</topology>
        <orientation evidence="2">Cytoplasmic side</orientation>
    </subcellularLocation>
    <subcellularLocation>
        <location evidence="4">Golgi apparatus</location>
        <location evidence="4">trans-Golgi network</location>
    </subcellularLocation>
</comment>
<feature type="compositionally biased region" description="Basic and acidic residues" evidence="11">
    <location>
        <begin position="42"/>
        <end position="55"/>
    </location>
</feature>
<reference evidence="12" key="2">
    <citation type="journal article" date="2008" name="Genome Biol.">
        <title>Improved genome assembly and evidence-based global gene model set for the chordate Ciona intestinalis: new insight into intron and operon populations.</title>
        <authorList>
            <person name="Satou Y."/>
            <person name="Mineta K."/>
            <person name="Ogasawara M."/>
            <person name="Sasakura Y."/>
            <person name="Shoguchi E."/>
            <person name="Ueno K."/>
            <person name="Yamada L."/>
            <person name="Matsumoto J."/>
            <person name="Wasserscheid J."/>
            <person name="Dewar K."/>
            <person name="Wiley G.B."/>
            <person name="Macmil S.L."/>
            <person name="Roe B.A."/>
            <person name="Zeller R.W."/>
            <person name="Hastings K.E."/>
            <person name="Lemaire P."/>
            <person name="Lindquist E."/>
            <person name="Endo T."/>
            <person name="Hotta K."/>
            <person name="Inaba K."/>
        </authorList>
    </citation>
    <scope>NUCLEOTIDE SEQUENCE [LARGE SCALE GENOMIC DNA]</scope>
    <source>
        <strain evidence="12">wild type</strain>
    </source>
</reference>
<keyword evidence="6" id="KW-0963">Cytoplasm</keyword>
<evidence type="ECO:0000256" key="11">
    <source>
        <dbReference type="SAM" id="MobiDB-lite"/>
    </source>
</evidence>
<evidence type="ECO:0000256" key="8">
    <source>
        <dbReference type="ARBA" id="ARBA00023054"/>
    </source>
</evidence>
<evidence type="ECO:0000256" key="4">
    <source>
        <dbReference type="ARBA" id="ARBA00004601"/>
    </source>
</evidence>
<dbReference type="eggNOG" id="KOG3650">
    <property type="taxonomic scope" value="Eukaryota"/>
</dbReference>
<dbReference type="GeneTree" id="ENSGT00390000008828"/>
<dbReference type="GO" id="GO:0005829">
    <property type="term" value="C:cytosol"/>
    <property type="evidence" value="ECO:0007669"/>
    <property type="project" value="UniProtKB-SubCell"/>
</dbReference>
<keyword evidence="13" id="KW-1185">Reference proteome</keyword>